<evidence type="ECO:0000256" key="1">
    <source>
        <dbReference type="SAM" id="Phobius"/>
    </source>
</evidence>
<comment type="caution">
    <text evidence="2">The sequence shown here is derived from an EMBL/GenBank/DDBJ whole genome shotgun (WGS) entry which is preliminary data.</text>
</comment>
<keyword evidence="1" id="KW-1133">Transmembrane helix</keyword>
<keyword evidence="2" id="KW-0378">Hydrolase</keyword>
<dbReference type="PATRIC" id="fig|1618667.3.peg.12"/>
<dbReference type="Proteomes" id="UP000033856">
    <property type="component" value="Unassembled WGS sequence"/>
</dbReference>
<dbReference type="GO" id="GO:0008233">
    <property type="term" value="F:peptidase activity"/>
    <property type="evidence" value="ECO:0007669"/>
    <property type="project" value="UniProtKB-KW"/>
</dbReference>
<evidence type="ECO:0000313" key="3">
    <source>
        <dbReference type="Proteomes" id="UP000033856"/>
    </source>
</evidence>
<name>A0A0G0ZUY9_9BACT</name>
<dbReference type="Gene3D" id="2.40.10.120">
    <property type="match status" value="1"/>
</dbReference>
<dbReference type="EMBL" id="LCCD01000001">
    <property type="protein sequence ID" value="KKS25796.1"/>
    <property type="molecule type" value="Genomic_DNA"/>
</dbReference>
<organism evidence="2 3">
    <name type="scientific">Candidatus Jorgensenbacteria bacterium GW2011_GWF2_41_8</name>
    <dbReference type="NCBI Taxonomy" id="1618667"/>
    <lineage>
        <taxon>Bacteria</taxon>
        <taxon>Candidatus Joergenseniibacteriota</taxon>
    </lineage>
</organism>
<dbReference type="InterPro" id="IPR009003">
    <property type="entry name" value="Peptidase_S1_PA"/>
</dbReference>
<evidence type="ECO:0000313" key="2">
    <source>
        <dbReference type="EMBL" id="KKS25796.1"/>
    </source>
</evidence>
<reference evidence="2 3" key="1">
    <citation type="journal article" date="2015" name="Nature">
        <title>rRNA introns, odd ribosomes, and small enigmatic genomes across a large radiation of phyla.</title>
        <authorList>
            <person name="Brown C.T."/>
            <person name="Hug L.A."/>
            <person name="Thomas B.C."/>
            <person name="Sharon I."/>
            <person name="Castelle C.J."/>
            <person name="Singh A."/>
            <person name="Wilkins M.J."/>
            <person name="Williams K.H."/>
            <person name="Banfield J.F."/>
        </authorList>
    </citation>
    <scope>NUCLEOTIDE SEQUENCE [LARGE SCALE GENOMIC DNA]</scope>
</reference>
<keyword evidence="1" id="KW-0812">Transmembrane</keyword>
<protein>
    <submittedName>
        <fullName evidence="2">Protease Do</fullName>
    </submittedName>
</protein>
<dbReference type="SUPFAM" id="SSF50494">
    <property type="entry name" value="Trypsin-like serine proteases"/>
    <property type="match status" value="1"/>
</dbReference>
<dbReference type="PANTHER" id="PTHR47389:SF4">
    <property type="entry name" value="OS09G0436400 PROTEIN"/>
    <property type="match status" value="1"/>
</dbReference>
<sequence length="255" mass="27942">MIKKYGLILGIGFLGGFFAAFIILNLGFWGDAVLENLRSEVQKANMAVQALTSPNPEKTIVATTYSPAPADFWQKIVIDQSLFVAAVQSFKDSRLLRQGNGIFLSSDGLIVTTADTAPASASVFQVLYEDKILRAKIMARDFVKNLAIIKVNGTVNFNVPELDFSDNFQSGQELVIIGKFVNLSKPILFSQKTAINYLLNGAVFIDAQPKSIFNGGALVNNNGRIIGMTFIRNGKVYSAGTKIIDEFLKNYLKKI</sequence>
<proteinExistence type="predicted"/>
<accession>A0A0G0ZUY9</accession>
<keyword evidence="2" id="KW-0645">Protease</keyword>
<gene>
    <name evidence="2" type="ORF">UU83_C0001G0012</name>
</gene>
<feature type="transmembrane region" description="Helical" evidence="1">
    <location>
        <begin position="7"/>
        <end position="29"/>
    </location>
</feature>
<keyword evidence="1" id="KW-0472">Membrane</keyword>
<dbReference type="GO" id="GO:0006508">
    <property type="term" value="P:proteolysis"/>
    <property type="evidence" value="ECO:0007669"/>
    <property type="project" value="UniProtKB-KW"/>
</dbReference>
<dbReference type="Pfam" id="PF13365">
    <property type="entry name" value="Trypsin_2"/>
    <property type="match status" value="1"/>
</dbReference>
<dbReference type="AlphaFoldDB" id="A0A0G0ZUY9"/>
<dbReference type="PANTHER" id="PTHR47389">
    <property type="entry name" value="OS09G0436400 PROTEIN"/>
    <property type="match status" value="1"/>
</dbReference>